<keyword evidence="3" id="KW-1185">Reference proteome</keyword>
<organism evidence="2 3">
    <name type="scientific">Billgrantia gudaonensis</name>
    <dbReference type="NCBI Taxonomy" id="376427"/>
    <lineage>
        <taxon>Bacteria</taxon>
        <taxon>Pseudomonadati</taxon>
        <taxon>Pseudomonadota</taxon>
        <taxon>Gammaproteobacteria</taxon>
        <taxon>Oceanospirillales</taxon>
        <taxon>Halomonadaceae</taxon>
        <taxon>Billgrantia</taxon>
    </lineage>
</organism>
<feature type="region of interest" description="Disordered" evidence="1">
    <location>
        <begin position="279"/>
        <end position="310"/>
    </location>
</feature>
<dbReference type="AlphaFoldDB" id="A0A1G8T5D6"/>
<sequence length="310" mass="34546">MSLPWANADPGRFDAGNRAAEVLQAMLGSFDVPYLSEMSAKCRPGQWSTQRCLFSLPVSSMAPQRLASVLGDTLATLGMLEADREAFLAGLADPEALPHFLHLGVEDDRCKVYWETDSPSEPLPAARRHVMYRAWKWRADECAASSDYVLLPTAHEAREAIEAELECHPMSPMHDVIEQLQISFALAQAAWPPVTVRIEEMQAGEPTGRDSLNLHLHRAGLPLGTLAGPLFSLAREWQTTSRQTLIDWMARHGSETLGNLSFGRGAGEEPFLTCYHGTKRHRSHQVEPPRRSNRIPGTTPQRKRRHKTQA</sequence>
<evidence type="ECO:0000256" key="1">
    <source>
        <dbReference type="SAM" id="MobiDB-lite"/>
    </source>
</evidence>
<name>A0A1G8T5D6_9GAMM</name>
<dbReference type="EMBL" id="FNES01000004">
    <property type="protein sequence ID" value="SDJ36621.1"/>
    <property type="molecule type" value="Genomic_DNA"/>
</dbReference>
<accession>A0A1G8T5D6</accession>
<protein>
    <submittedName>
        <fullName evidence="2">Uncharacterized protein</fullName>
    </submittedName>
</protein>
<feature type="compositionally biased region" description="Basic residues" evidence="1">
    <location>
        <begin position="301"/>
        <end position="310"/>
    </location>
</feature>
<gene>
    <name evidence="2" type="ORF">SAMN04487954_104198</name>
</gene>
<dbReference type="Proteomes" id="UP000198525">
    <property type="component" value="Unassembled WGS sequence"/>
</dbReference>
<proteinExistence type="predicted"/>
<dbReference type="STRING" id="376427.SAMN04487954_104198"/>
<reference evidence="2 3" key="1">
    <citation type="submission" date="2016-10" db="EMBL/GenBank/DDBJ databases">
        <authorList>
            <person name="de Groot N.N."/>
        </authorList>
    </citation>
    <scope>NUCLEOTIDE SEQUENCE [LARGE SCALE GENOMIC DNA]</scope>
    <source>
        <strain evidence="2 3">CGMCC 1.6133</strain>
    </source>
</reference>
<evidence type="ECO:0000313" key="2">
    <source>
        <dbReference type="EMBL" id="SDJ36621.1"/>
    </source>
</evidence>
<evidence type="ECO:0000313" key="3">
    <source>
        <dbReference type="Proteomes" id="UP000198525"/>
    </source>
</evidence>